<dbReference type="PANTHER" id="PTHR13678">
    <property type="entry name" value="VACUOLAR PROTEIN SORTING-ASSOCIATED PROTEIN 37"/>
    <property type="match status" value="1"/>
</dbReference>
<comment type="caution">
    <text evidence="8">The sequence shown here is derived from an EMBL/GenBank/DDBJ whole genome shotgun (WGS) entry which is preliminary data.</text>
</comment>
<dbReference type="EMBL" id="CAWUOM010000142">
    <property type="protein sequence ID" value="CAK7273727.1"/>
    <property type="molecule type" value="Genomic_DNA"/>
</dbReference>
<dbReference type="Proteomes" id="UP001642501">
    <property type="component" value="Unassembled WGS sequence"/>
</dbReference>
<comment type="similarity">
    <text evidence="2">Belongs to the VPS37 family.</text>
</comment>
<dbReference type="InterPro" id="IPR029012">
    <property type="entry name" value="Helix_hairpin_bin_sf"/>
</dbReference>
<feature type="domain" description="VPS37 C-terminal" evidence="7">
    <location>
        <begin position="74"/>
        <end position="166"/>
    </location>
</feature>
<proteinExistence type="inferred from homology"/>
<keyword evidence="5 6" id="KW-0653">Protein transport</keyword>
<evidence type="ECO:0000256" key="4">
    <source>
        <dbReference type="ARBA" id="ARBA00022753"/>
    </source>
</evidence>
<evidence type="ECO:0000256" key="1">
    <source>
        <dbReference type="ARBA" id="ARBA00004177"/>
    </source>
</evidence>
<dbReference type="InterPro" id="IPR009851">
    <property type="entry name" value="Mod_r"/>
</dbReference>
<keyword evidence="9" id="KW-1185">Reference proteome</keyword>
<dbReference type="Gene3D" id="1.10.287.660">
    <property type="entry name" value="Helix hairpin bin"/>
    <property type="match status" value="1"/>
</dbReference>
<comment type="subcellular location">
    <subcellularLocation>
        <location evidence="1">Endosome</location>
    </subcellularLocation>
</comment>
<sequence length="166" mass="18593">MAAKDPRGQGVELLSALTHAPSSIHPSLSASHTALQSALDENMELAKHLQELEARLAHKRGATQAQLLGAHALERSWLAKQADMDAVLTPFAPASLYQQLATGVNEQEQVCQALEESFLEGDCDGVPASEREVSEWVRRYRDARKLHYLRQERRERWDEGRVGGWR</sequence>
<organism evidence="8 9">
    <name type="scientific">Sporothrix epigloea</name>
    <dbReference type="NCBI Taxonomy" id="1892477"/>
    <lineage>
        <taxon>Eukaryota</taxon>
        <taxon>Fungi</taxon>
        <taxon>Dikarya</taxon>
        <taxon>Ascomycota</taxon>
        <taxon>Pezizomycotina</taxon>
        <taxon>Sordariomycetes</taxon>
        <taxon>Sordariomycetidae</taxon>
        <taxon>Ophiostomatales</taxon>
        <taxon>Ophiostomataceae</taxon>
        <taxon>Sporothrix</taxon>
    </lineage>
</organism>
<protein>
    <recommendedName>
        <fullName evidence="7">VPS37 C-terminal domain-containing protein</fullName>
    </recommendedName>
</protein>
<evidence type="ECO:0000259" key="7">
    <source>
        <dbReference type="PROSITE" id="PS51314"/>
    </source>
</evidence>
<dbReference type="Pfam" id="PF07200">
    <property type="entry name" value="Mod_r"/>
    <property type="match status" value="1"/>
</dbReference>
<keyword evidence="3 6" id="KW-0813">Transport</keyword>
<accession>A0ABP0DZW5</accession>
<reference evidence="8 9" key="1">
    <citation type="submission" date="2024-01" db="EMBL/GenBank/DDBJ databases">
        <authorList>
            <person name="Allen C."/>
            <person name="Tagirdzhanova G."/>
        </authorList>
    </citation>
    <scope>NUCLEOTIDE SEQUENCE [LARGE SCALE GENOMIC DNA]</scope>
    <source>
        <strain evidence="8 9">CBS 573.63</strain>
    </source>
</reference>
<dbReference type="PROSITE" id="PS51314">
    <property type="entry name" value="VPS37_C"/>
    <property type="match status" value="1"/>
</dbReference>
<dbReference type="InterPro" id="IPR037202">
    <property type="entry name" value="ESCRT_assembly_dom"/>
</dbReference>
<gene>
    <name evidence="8" type="ORF">SEPCBS57363_005799</name>
</gene>
<name>A0ABP0DZW5_9PEZI</name>
<keyword evidence="4" id="KW-0967">Endosome</keyword>
<evidence type="ECO:0000313" key="8">
    <source>
        <dbReference type="EMBL" id="CAK7273727.1"/>
    </source>
</evidence>
<evidence type="ECO:0000256" key="3">
    <source>
        <dbReference type="ARBA" id="ARBA00022448"/>
    </source>
</evidence>
<dbReference type="PANTHER" id="PTHR13678:SF2">
    <property type="entry name" value="VACUOLAR PROTEIN SORTING-ASSOCIATED PROTEIN 37A"/>
    <property type="match status" value="1"/>
</dbReference>
<dbReference type="SUPFAM" id="SSF140111">
    <property type="entry name" value="Endosomal sorting complex assembly domain"/>
    <property type="match status" value="1"/>
</dbReference>
<evidence type="ECO:0000313" key="9">
    <source>
        <dbReference type="Proteomes" id="UP001642501"/>
    </source>
</evidence>
<evidence type="ECO:0000256" key="2">
    <source>
        <dbReference type="ARBA" id="ARBA00007617"/>
    </source>
</evidence>
<evidence type="ECO:0000256" key="5">
    <source>
        <dbReference type="ARBA" id="ARBA00022927"/>
    </source>
</evidence>
<evidence type="ECO:0000256" key="6">
    <source>
        <dbReference type="PROSITE-ProRule" id="PRU00646"/>
    </source>
</evidence>